<evidence type="ECO:0000259" key="1">
    <source>
        <dbReference type="Pfam" id="PF13302"/>
    </source>
</evidence>
<feature type="domain" description="N-acetyltransferase" evidence="1">
    <location>
        <begin position="49"/>
        <end position="160"/>
    </location>
</feature>
<dbReference type="GO" id="GO:0016747">
    <property type="term" value="F:acyltransferase activity, transferring groups other than amino-acyl groups"/>
    <property type="evidence" value="ECO:0007669"/>
    <property type="project" value="InterPro"/>
</dbReference>
<evidence type="ECO:0000313" key="3">
    <source>
        <dbReference type="Proteomes" id="UP000034069"/>
    </source>
</evidence>
<proteinExistence type="predicted"/>
<protein>
    <recommendedName>
        <fullName evidence="1">N-acetyltransferase domain-containing protein</fullName>
    </recommendedName>
</protein>
<dbReference type="InterPro" id="IPR000182">
    <property type="entry name" value="GNAT_dom"/>
</dbReference>
<gene>
    <name evidence="2" type="ORF">UW23_C0001G0011</name>
</gene>
<dbReference type="Pfam" id="PF13302">
    <property type="entry name" value="Acetyltransf_3"/>
    <property type="match status" value="1"/>
</dbReference>
<dbReference type="Gene3D" id="3.40.630.30">
    <property type="match status" value="1"/>
</dbReference>
<evidence type="ECO:0000313" key="2">
    <source>
        <dbReference type="EMBL" id="KKT36401.1"/>
    </source>
</evidence>
<name>A0A0G1GN43_9BACT</name>
<comment type="caution">
    <text evidence="2">The sequence shown here is derived from an EMBL/GenBank/DDBJ whole genome shotgun (WGS) entry which is preliminary data.</text>
</comment>
<dbReference type="Proteomes" id="UP000034069">
    <property type="component" value="Unassembled WGS sequence"/>
</dbReference>
<organism evidence="2 3">
    <name type="scientific">Candidatus Collierbacteria bacterium GW2011_GWA1_44_12</name>
    <dbReference type="NCBI Taxonomy" id="1618376"/>
    <lineage>
        <taxon>Bacteria</taxon>
        <taxon>Candidatus Collieribacteriota</taxon>
    </lineage>
</organism>
<dbReference type="AlphaFoldDB" id="A0A0G1GN43"/>
<dbReference type="EMBL" id="LCHN01000001">
    <property type="protein sequence ID" value="KKT36401.1"/>
    <property type="molecule type" value="Genomic_DNA"/>
</dbReference>
<reference evidence="2 3" key="1">
    <citation type="journal article" date="2015" name="Nature">
        <title>rRNA introns, odd ribosomes, and small enigmatic genomes across a large radiation of phyla.</title>
        <authorList>
            <person name="Brown C.T."/>
            <person name="Hug L.A."/>
            <person name="Thomas B.C."/>
            <person name="Sharon I."/>
            <person name="Castelle C.J."/>
            <person name="Singh A."/>
            <person name="Wilkins M.J."/>
            <person name="Williams K.H."/>
            <person name="Banfield J.F."/>
        </authorList>
    </citation>
    <scope>NUCLEOTIDE SEQUENCE [LARGE SCALE GENOMIC DNA]</scope>
</reference>
<dbReference type="InterPro" id="IPR016181">
    <property type="entry name" value="Acyl_CoA_acyltransferase"/>
</dbReference>
<sequence length="193" mass="22561">MSMDLPEIKRKAIIRFFDEDNAEDIRRLKIIVRSKGVRGWMEDLKGMRKMDFEDWAAERGETGYFLFAVCAPSRNEAGMTLPQGFIYLYPREGKRGVLEVSYAKKRFGKRGLMGSALRQASLKARRIRKRLGYKTSLHIVAEIDPENIPSERVIRGAGFENTGERIGRRDVRYVWELNWRRLMKKMREKGELA</sequence>
<dbReference type="SUPFAM" id="SSF55729">
    <property type="entry name" value="Acyl-CoA N-acyltransferases (Nat)"/>
    <property type="match status" value="1"/>
</dbReference>
<accession>A0A0G1GN43</accession>